<dbReference type="PANTHER" id="PTHR35191:SF1">
    <property type="entry name" value="PROPHAGE SIDE TAIL FIBER PROTEIN HOMOLOG STFQ-RELATED"/>
    <property type="match status" value="1"/>
</dbReference>
<accession>A0ABT5LX40</accession>
<feature type="domain" description="Phage tail collar" evidence="1">
    <location>
        <begin position="234"/>
        <end position="281"/>
    </location>
</feature>
<evidence type="ECO:0000259" key="2">
    <source>
        <dbReference type="Pfam" id="PF12604"/>
    </source>
</evidence>
<dbReference type="InterPro" id="IPR022246">
    <property type="entry name" value="Phage_T7_Gp17_C"/>
</dbReference>
<dbReference type="Pfam" id="PF12604">
    <property type="entry name" value="gp37_C"/>
    <property type="match status" value="1"/>
</dbReference>
<evidence type="ECO:0000313" key="3">
    <source>
        <dbReference type="EMBL" id="MDC9598997.1"/>
    </source>
</evidence>
<dbReference type="RefSeq" id="WP_273577676.1">
    <property type="nucleotide sequence ID" value="NZ_JAQRFN010000063.1"/>
</dbReference>
<proteinExistence type="predicted"/>
<dbReference type="Pfam" id="PF07484">
    <property type="entry name" value="Collar"/>
    <property type="match status" value="1"/>
</dbReference>
<dbReference type="PANTHER" id="PTHR35191">
    <property type="entry name" value="PROPHAGE SIDE TAIL FIBER PROTEIN HOMOLOG STFQ-RELATED"/>
    <property type="match status" value="1"/>
</dbReference>
<dbReference type="Proteomes" id="UP001220225">
    <property type="component" value="Unassembled WGS sequence"/>
</dbReference>
<name>A0ABT5LX40_9GAMM</name>
<feature type="non-terminal residue" evidence="3">
    <location>
        <position position="1"/>
    </location>
</feature>
<gene>
    <name evidence="3" type="ORF">PSI14_19715</name>
</gene>
<evidence type="ECO:0000259" key="1">
    <source>
        <dbReference type="Pfam" id="PF07484"/>
    </source>
</evidence>
<feature type="domain" description="Bacteriophage T7 Gp17 C-terminal" evidence="2">
    <location>
        <begin position="37"/>
        <end position="127"/>
    </location>
</feature>
<comment type="caution">
    <text evidence="3">The sequence shown here is derived from an EMBL/GenBank/DDBJ whole genome shotgun (WGS) entry which is preliminary data.</text>
</comment>
<reference evidence="3 4" key="1">
    <citation type="submission" date="2023-02" db="EMBL/GenBank/DDBJ databases">
        <title>Entomopathogenic bacteria.</title>
        <authorList>
            <person name="Machado R.A."/>
        </authorList>
    </citation>
    <scope>NUCLEOTIDE SEQUENCE [LARGE SCALE GENOMIC DNA]</scope>
    <source>
        <strain evidence="3 4">XENO-2</strain>
    </source>
</reference>
<dbReference type="InterPro" id="IPR011083">
    <property type="entry name" value="Phage_tail_collar_dom"/>
</dbReference>
<keyword evidence="4" id="KW-1185">Reference proteome</keyword>
<dbReference type="EMBL" id="JAQRFN010000063">
    <property type="protein sequence ID" value="MDC9598997.1"/>
    <property type="molecule type" value="Genomic_DNA"/>
</dbReference>
<dbReference type="InterPro" id="IPR037053">
    <property type="entry name" value="Phage_tail_collar_dom_sf"/>
</dbReference>
<dbReference type="SUPFAM" id="SSF88874">
    <property type="entry name" value="Receptor-binding domain of short tail fibre protein gp12"/>
    <property type="match status" value="1"/>
</dbReference>
<sequence>TVNQAKNAVPNSRKVNEKSLTDDINLNAVDVGAFSRGATTFVQGENGVPWNAASGSYVAQRTGDSLLIVHFNVDTGSTPALQLKTIYRNNGIAYRSARDDFGFEEPWTEFYTTKNKPTAFDVDAVSSSHGGTFHEHVRFDKNVIVGNNDNSDMKLISNGSAVSPVHIQTWGNAAQGGNRYTVLEADDNQGWLWYSQRIDNGEVHFAVNGKMLPNNYGNFDSRYLQHHQQNIPVGVPLPWSHANPPDGYFECNGQQFDKSQYPKLAMAYPSGTVPDLRGEFIRGLDNGRGADPNRGILTHQEGTIISGLDDNDTGDISSVGSPAVVFGDPMTDAQWANIKGKKWISLNRDGIENRYDWWAYVSARPRNIAFLYIVRAA</sequence>
<organism evidence="3 4">
    <name type="scientific">Xenorhabdus anantnagensis</name>
    <dbReference type="NCBI Taxonomy" id="3025875"/>
    <lineage>
        <taxon>Bacteria</taxon>
        <taxon>Pseudomonadati</taxon>
        <taxon>Pseudomonadota</taxon>
        <taxon>Gammaproteobacteria</taxon>
        <taxon>Enterobacterales</taxon>
        <taxon>Morganellaceae</taxon>
        <taxon>Xenorhabdus</taxon>
    </lineage>
</organism>
<dbReference type="Gene3D" id="3.90.1340.10">
    <property type="entry name" value="Phage tail collar domain"/>
    <property type="match status" value="1"/>
</dbReference>
<dbReference type="InterPro" id="IPR051934">
    <property type="entry name" value="Phage_Tail_Fiber_Structural"/>
</dbReference>
<protein>
    <submittedName>
        <fullName evidence="3">Tail fiber protein</fullName>
    </submittedName>
</protein>
<evidence type="ECO:0000313" key="4">
    <source>
        <dbReference type="Proteomes" id="UP001220225"/>
    </source>
</evidence>